<sequence length="270" mass="31768">MQFHEKRRQQFLGENYYDFFTNCIEKTILHWRDHIPAIAGSDVFGRALAAGDVASQTFDLFILRYTGGEPIDELRDDFTKVIEAFELSTKCEREYSKDPHFPPLRFAEIDEYERGMQLIGLCYLLHRRDLLPRLAAMLDAFAAKDTLYEDLFAYELKDRYEVDEWYHDKPYRNLINSFYRDTPEESIVDVGKYLKAWYESMKKAPWHDSHFDTSENGGGYCGYWAMEAAAAVYLLDLDDQSFRDHIVYPKDLVDYARRLDNQPPAVILRA</sequence>
<evidence type="ECO:0000313" key="2">
    <source>
        <dbReference type="EMBL" id="MYM96567.1"/>
    </source>
</evidence>
<dbReference type="Proteomes" id="UP000447355">
    <property type="component" value="Unassembled WGS sequence"/>
</dbReference>
<dbReference type="RefSeq" id="WP_161085574.1">
    <property type="nucleotide sequence ID" value="NZ_WWCX01000048.1"/>
</dbReference>
<evidence type="ECO:0000313" key="3">
    <source>
        <dbReference type="Proteomes" id="UP000447355"/>
    </source>
</evidence>
<dbReference type="InterPro" id="IPR028983">
    <property type="entry name" value="PA2201-like_C"/>
</dbReference>
<comment type="caution">
    <text evidence="2">The sequence shown here is derived from an EMBL/GenBank/DDBJ whole genome shotgun (WGS) entry which is preliminary data.</text>
</comment>
<dbReference type="EMBL" id="WWCX01000048">
    <property type="protein sequence ID" value="MYM96567.1"/>
    <property type="molecule type" value="Genomic_DNA"/>
</dbReference>
<dbReference type="InterPro" id="IPR015025">
    <property type="entry name" value="PoNi_C"/>
</dbReference>
<evidence type="ECO:0000259" key="1">
    <source>
        <dbReference type="Pfam" id="PF08929"/>
    </source>
</evidence>
<gene>
    <name evidence="2" type="ORF">GTP90_22175</name>
</gene>
<name>A0A845GV62_9BURK</name>
<dbReference type="Gene3D" id="1.10.3920.10">
    <property type="entry name" value="PA2201 C-terminal domain-like"/>
    <property type="match status" value="1"/>
</dbReference>
<dbReference type="AlphaFoldDB" id="A0A845GV62"/>
<protein>
    <submittedName>
        <fullName evidence="2">DUF1911 domain-containing protein</fullName>
    </submittedName>
</protein>
<feature type="domain" description="PoNi C-terminal" evidence="1">
    <location>
        <begin position="144"/>
        <end position="252"/>
    </location>
</feature>
<dbReference type="Pfam" id="PF08929">
    <property type="entry name" value="PoNi_C"/>
    <property type="match status" value="1"/>
</dbReference>
<accession>A0A845GV62</accession>
<dbReference type="SUPFAM" id="SSF140731">
    <property type="entry name" value="PA2201 C-terminal domain-like"/>
    <property type="match status" value="1"/>
</dbReference>
<proteinExistence type="predicted"/>
<reference evidence="2" key="1">
    <citation type="submission" date="2019-12" db="EMBL/GenBank/DDBJ databases">
        <title>Novel species isolated from a subtropical stream in China.</title>
        <authorList>
            <person name="Lu H."/>
        </authorList>
    </citation>
    <scope>NUCLEOTIDE SEQUENCE [LARGE SCALE GENOMIC DNA]</scope>
    <source>
        <strain evidence="2">FT81W</strain>
    </source>
</reference>
<organism evidence="2 3">
    <name type="scientific">Duganella vulcania</name>
    <dbReference type="NCBI Taxonomy" id="2692166"/>
    <lineage>
        <taxon>Bacteria</taxon>
        <taxon>Pseudomonadati</taxon>
        <taxon>Pseudomonadota</taxon>
        <taxon>Betaproteobacteria</taxon>
        <taxon>Burkholderiales</taxon>
        <taxon>Oxalobacteraceae</taxon>
        <taxon>Telluria group</taxon>
        <taxon>Duganella</taxon>
    </lineage>
</organism>